<keyword evidence="6" id="KW-0679">Respiratory chain</keyword>
<organism evidence="17">
    <name type="scientific">Rhyzopertha dominica</name>
    <name type="common">Lesser grain borer</name>
    <name type="synonym">Synodendron dominica</name>
    <dbReference type="NCBI Taxonomy" id="92692"/>
    <lineage>
        <taxon>Eukaryota</taxon>
        <taxon>Metazoa</taxon>
        <taxon>Ecdysozoa</taxon>
        <taxon>Arthropoda</taxon>
        <taxon>Hexapoda</taxon>
        <taxon>Insecta</taxon>
        <taxon>Pterygota</taxon>
        <taxon>Neoptera</taxon>
        <taxon>Endopterygota</taxon>
        <taxon>Coleoptera</taxon>
        <taxon>Polyphaga</taxon>
        <taxon>Bostrichiformia</taxon>
        <taxon>Bostrichidae</taxon>
        <taxon>Dinoderinae</taxon>
        <taxon>Rhyzopertha</taxon>
    </lineage>
</organism>
<comment type="subcellular location">
    <subcellularLocation>
        <location evidence="1">Mitochondrion membrane</location>
        <topology evidence="1">Multi-pass membrane protein</topology>
    </subcellularLocation>
</comment>
<evidence type="ECO:0000256" key="3">
    <source>
        <dbReference type="ARBA" id="ARBA00012944"/>
    </source>
</evidence>
<evidence type="ECO:0000256" key="6">
    <source>
        <dbReference type="ARBA" id="ARBA00022660"/>
    </source>
</evidence>
<keyword evidence="11" id="KW-0520">NAD</keyword>
<geneLocation type="mitochondrion" evidence="17"/>
<evidence type="ECO:0000313" key="17">
    <source>
        <dbReference type="EMBL" id="QCI56366.1"/>
    </source>
</evidence>
<evidence type="ECO:0000256" key="9">
    <source>
        <dbReference type="ARBA" id="ARBA00022982"/>
    </source>
</evidence>
<evidence type="ECO:0000256" key="8">
    <source>
        <dbReference type="ARBA" id="ARBA00022967"/>
    </source>
</evidence>
<evidence type="ECO:0000256" key="5">
    <source>
        <dbReference type="ARBA" id="ARBA00022448"/>
    </source>
</evidence>
<dbReference type="AlphaFoldDB" id="A0A4V1DVF4"/>
<dbReference type="GO" id="GO:0031966">
    <property type="term" value="C:mitochondrial membrane"/>
    <property type="evidence" value="ECO:0007669"/>
    <property type="project" value="UniProtKB-SubCell"/>
</dbReference>
<evidence type="ECO:0000256" key="10">
    <source>
        <dbReference type="ARBA" id="ARBA00022989"/>
    </source>
</evidence>
<evidence type="ECO:0000256" key="2">
    <source>
        <dbReference type="ARBA" id="ARBA00005698"/>
    </source>
</evidence>
<gene>
    <name evidence="17" type="primary">nad6</name>
</gene>
<keyword evidence="8" id="KW-1278">Translocase</keyword>
<name>A0A4V1DVF4_RHYDO</name>
<evidence type="ECO:0000256" key="12">
    <source>
        <dbReference type="ARBA" id="ARBA00023128"/>
    </source>
</evidence>
<feature type="transmembrane region" description="Helical" evidence="16">
    <location>
        <begin position="127"/>
        <end position="149"/>
    </location>
</feature>
<evidence type="ECO:0000256" key="14">
    <source>
        <dbReference type="ARBA" id="ARBA00031019"/>
    </source>
</evidence>
<keyword evidence="5" id="KW-0813">Transport</keyword>
<dbReference type="GO" id="GO:0008137">
    <property type="term" value="F:NADH dehydrogenase (ubiquinone) activity"/>
    <property type="evidence" value="ECO:0007669"/>
    <property type="project" value="UniProtKB-EC"/>
</dbReference>
<reference evidence="17" key="1">
    <citation type="submission" date="2018-08" db="EMBL/GenBank/DDBJ databases">
        <title>High-level phylogeny of Polyphaga (Insecta: Coleoptera) inferred from mitogenome sequences.</title>
        <authorList>
            <person name="Yuan M.-L."/>
        </authorList>
    </citation>
    <scope>NUCLEOTIDE SEQUENCE</scope>
</reference>
<comment type="catalytic activity">
    <reaction evidence="15">
        <text>a ubiquinone + NADH + 5 H(+)(in) = a ubiquinol + NAD(+) + 4 H(+)(out)</text>
        <dbReference type="Rhea" id="RHEA:29091"/>
        <dbReference type="Rhea" id="RHEA-COMP:9565"/>
        <dbReference type="Rhea" id="RHEA-COMP:9566"/>
        <dbReference type="ChEBI" id="CHEBI:15378"/>
        <dbReference type="ChEBI" id="CHEBI:16389"/>
        <dbReference type="ChEBI" id="CHEBI:17976"/>
        <dbReference type="ChEBI" id="CHEBI:57540"/>
        <dbReference type="ChEBI" id="CHEBI:57945"/>
        <dbReference type="EC" id="7.1.1.2"/>
    </reaction>
</comment>
<evidence type="ECO:0000256" key="4">
    <source>
        <dbReference type="ARBA" id="ARBA00021095"/>
    </source>
</evidence>
<proteinExistence type="inferred from homology"/>
<dbReference type="EC" id="7.1.1.2" evidence="3"/>
<evidence type="ECO:0000256" key="11">
    <source>
        <dbReference type="ARBA" id="ARBA00023027"/>
    </source>
</evidence>
<evidence type="ECO:0000256" key="13">
    <source>
        <dbReference type="ARBA" id="ARBA00023136"/>
    </source>
</evidence>
<evidence type="ECO:0000256" key="16">
    <source>
        <dbReference type="SAM" id="Phobius"/>
    </source>
</evidence>
<dbReference type="EMBL" id="MH817139">
    <property type="protein sequence ID" value="QCI56366.1"/>
    <property type="molecule type" value="Genomic_DNA"/>
</dbReference>
<protein>
    <recommendedName>
        <fullName evidence="4">NADH-ubiquinone oxidoreductase chain 6</fullName>
        <ecNumber evidence="3">7.1.1.2</ecNumber>
    </recommendedName>
    <alternativeName>
        <fullName evidence="14">NADH dehydrogenase subunit 6</fullName>
    </alternativeName>
</protein>
<accession>A0A4V1DVF4</accession>
<dbReference type="PANTHER" id="PTHR11435:SF1">
    <property type="entry name" value="NADH-UBIQUINONE OXIDOREDUCTASE CHAIN 6"/>
    <property type="match status" value="1"/>
</dbReference>
<sequence>MKILTTMLIISSSTFIFMMHPMSMTMNLMIQAIIIAIMTGSIQINYWYSYIMFMIMIGGMMVLIMYMTSIASNEMFKLKKKMLLIPILSALILSNNKIKEMNLVEMSNMEKNLNFKLSMTKFLNEPMMNFTLTIMIYLLITLIVIVKITNLNEGPLRQKF</sequence>
<feature type="transmembrane region" description="Helical" evidence="16">
    <location>
        <begin position="46"/>
        <end position="70"/>
    </location>
</feature>
<keyword evidence="12 17" id="KW-0496">Mitochondrion</keyword>
<keyword evidence="7 16" id="KW-0812">Transmembrane</keyword>
<keyword evidence="13 16" id="KW-0472">Membrane</keyword>
<dbReference type="InterPro" id="IPR050269">
    <property type="entry name" value="ComplexI_Subunit6"/>
</dbReference>
<keyword evidence="10 16" id="KW-1133">Transmembrane helix</keyword>
<evidence type="ECO:0000256" key="1">
    <source>
        <dbReference type="ARBA" id="ARBA00004225"/>
    </source>
</evidence>
<evidence type="ECO:0000256" key="15">
    <source>
        <dbReference type="ARBA" id="ARBA00049551"/>
    </source>
</evidence>
<evidence type="ECO:0000256" key="7">
    <source>
        <dbReference type="ARBA" id="ARBA00022692"/>
    </source>
</evidence>
<keyword evidence="9" id="KW-0249">Electron transport</keyword>
<comment type="similarity">
    <text evidence="2">Belongs to the complex I subunit 6 family.</text>
</comment>
<dbReference type="PANTHER" id="PTHR11435">
    <property type="entry name" value="NADH UBIQUINONE OXIDOREDUCTASE SUBUNIT ND6"/>
    <property type="match status" value="1"/>
</dbReference>